<evidence type="ECO:0000313" key="1">
    <source>
        <dbReference type="EMBL" id="KAI4370046.1"/>
    </source>
</evidence>
<keyword evidence="2" id="KW-1185">Reference proteome</keyword>
<proteinExistence type="predicted"/>
<dbReference type="EMBL" id="CM042884">
    <property type="protein sequence ID" value="KAI4370046.1"/>
    <property type="molecule type" value="Genomic_DNA"/>
</dbReference>
<comment type="caution">
    <text evidence="1">The sequence shown here is derived from an EMBL/GenBank/DDBJ whole genome shotgun (WGS) entry which is preliminary data.</text>
</comment>
<accession>A0ACB9QVQ8</accession>
<reference evidence="2" key="1">
    <citation type="journal article" date="2023" name="Front. Plant Sci.">
        <title>Chromosomal-level genome assembly of Melastoma candidum provides insights into trichome evolution.</title>
        <authorList>
            <person name="Zhong Y."/>
            <person name="Wu W."/>
            <person name="Sun C."/>
            <person name="Zou P."/>
            <person name="Liu Y."/>
            <person name="Dai S."/>
            <person name="Zhou R."/>
        </authorList>
    </citation>
    <scope>NUCLEOTIDE SEQUENCE [LARGE SCALE GENOMIC DNA]</scope>
</reference>
<gene>
    <name evidence="1" type="ORF">MLD38_018433</name>
</gene>
<evidence type="ECO:0000313" key="2">
    <source>
        <dbReference type="Proteomes" id="UP001057402"/>
    </source>
</evidence>
<sequence length="99" mass="10338">MVRLAFFVLVVVAMHGRVSMARGRGHAHGFQPSAWQSAHATFYGDETASETMGGACGYGNLFQNGYGTDTAALSSALFNDGSPSGRLGLSPFCSEGCRA</sequence>
<name>A0ACB9QVQ8_9MYRT</name>
<protein>
    <submittedName>
        <fullName evidence="1">Uncharacterized protein</fullName>
    </submittedName>
</protein>
<dbReference type="Proteomes" id="UP001057402">
    <property type="component" value="Chromosome 5"/>
</dbReference>
<organism evidence="1 2">
    <name type="scientific">Melastoma candidum</name>
    <dbReference type="NCBI Taxonomy" id="119954"/>
    <lineage>
        <taxon>Eukaryota</taxon>
        <taxon>Viridiplantae</taxon>
        <taxon>Streptophyta</taxon>
        <taxon>Embryophyta</taxon>
        <taxon>Tracheophyta</taxon>
        <taxon>Spermatophyta</taxon>
        <taxon>Magnoliopsida</taxon>
        <taxon>eudicotyledons</taxon>
        <taxon>Gunneridae</taxon>
        <taxon>Pentapetalae</taxon>
        <taxon>rosids</taxon>
        <taxon>malvids</taxon>
        <taxon>Myrtales</taxon>
        <taxon>Melastomataceae</taxon>
        <taxon>Melastomatoideae</taxon>
        <taxon>Melastomateae</taxon>
        <taxon>Melastoma</taxon>
    </lineage>
</organism>